<comment type="caution">
    <text evidence="1">The sequence shown here is derived from an EMBL/GenBank/DDBJ whole genome shotgun (WGS) entry which is preliminary data.</text>
</comment>
<dbReference type="EMBL" id="NNAY01000142">
    <property type="protein sequence ID" value="OXU30610.1"/>
    <property type="molecule type" value="Genomic_DNA"/>
</dbReference>
<evidence type="ECO:0000313" key="2">
    <source>
        <dbReference type="Proteomes" id="UP000215335"/>
    </source>
</evidence>
<keyword evidence="2" id="KW-1185">Reference proteome</keyword>
<evidence type="ECO:0000313" key="1">
    <source>
        <dbReference type="EMBL" id="OXU30610.1"/>
    </source>
</evidence>
<proteinExistence type="predicted"/>
<reference evidence="1 2" key="1">
    <citation type="journal article" date="2017" name="Curr. Biol.">
        <title>The Evolution of Venom by Co-option of Single-Copy Genes.</title>
        <authorList>
            <person name="Martinson E.O."/>
            <person name="Mrinalini"/>
            <person name="Kelkar Y.D."/>
            <person name="Chang C.H."/>
            <person name="Werren J.H."/>
        </authorList>
    </citation>
    <scope>NUCLEOTIDE SEQUENCE [LARGE SCALE GENOMIC DNA]</scope>
    <source>
        <strain evidence="1 2">Alberta</strain>
        <tissue evidence="1">Whole body</tissue>
    </source>
</reference>
<protein>
    <submittedName>
        <fullName evidence="1">Uncharacterized protein</fullName>
    </submittedName>
</protein>
<dbReference type="AlphaFoldDB" id="A0A232FJ94"/>
<accession>A0A232FJ94</accession>
<gene>
    <name evidence="1" type="ORF">TSAR_003752</name>
</gene>
<organism evidence="1 2">
    <name type="scientific">Trichomalopsis sarcophagae</name>
    <dbReference type="NCBI Taxonomy" id="543379"/>
    <lineage>
        <taxon>Eukaryota</taxon>
        <taxon>Metazoa</taxon>
        <taxon>Ecdysozoa</taxon>
        <taxon>Arthropoda</taxon>
        <taxon>Hexapoda</taxon>
        <taxon>Insecta</taxon>
        <taxon>Pterygota</taxon>
        <taxon>Neoptera</taxon>
        <taxon>Endopterygota</taxon>
        <taxon>Hymenoptera</taxon>
        <taxon>Apocrita</taxon>
        <taxon>Proctotrupomorpha</taxon>
        <taxon>Chalcidoidea</taxon>
        <taxon>Pteromalidae</taxon>
        <taxon>Pteromalinae</taxon>
        <taxon>Trichomalopsis</taxon>
    </lineage>
</organism>
<sequence>MRVSRARCTLLVKILFNARVQRNERNILRYAETSYAIKARSDPRGKTANAIKAISYNVLLVKLINPSSSSAQSGSIVQRLRASDPLNSLLHSRHRSNVSNPTRTIGACNVSRRVRRRAVLR</sequence>
<dbReference type="Proteomes" id="UP000215335">
    <property type="component" value="Unassembled WGS sequence"/>
</dbReference>
<name>A0A232FJ94_9HYME</name>